<name>A0A7T5EMF2_9BACL</name>
<evidence type="ECO:0000313" key="1">
    <source>
        <dbReference type="EMBL" id="QQE75207.1"/>
    </source>
</evidence>
<dbReference type="AlphaFoldDB" id="A0A7T5EMF2"/>
<reference evidence="1 2" key="1">
    <citation type="submission" date="2020-12" db="EMBL/GenBank/DDBJ databases">
        <title>strain FJAT-54423T represents a novel species of the genus Brevibacillus.</title>
        <authorList>
            <person name="Tang R."/>
        </authorList>
    </citation>
    <scope>NUCLEOTIDE SEQUENCE [LARGE SCALE GENOMIC DNA]</scope>
    <source>
        <strain evidence="1 2">FJAT-54423</strain>
    </source>
</reference>
<gene>
    <name evidence="1" type="ORF">JD108_04555</name>
</gene>
<accession>A0A7T5EMF2</accession>
<dbReference type="EMBL" id="CP066308">
    <property type="protein sequence ID" value="QQE75207.1"/>
    <property type="molecule type" value="Genomic_DNA"/>
</dbReference>
<dbReference type="RefSeq" id="WP_198828737.1">
    <property type="nucleotide sequence ID" value="NZ_CP066308.1"/>
</dbReference>
<sequence length="100" mass="11907">MRLDELQFILDDHAYKRYCQRVEPVTREALLSLIGEQLQPGYYRQKGYLQLDGVWWRYSVTDAVITMHTCYGRHHIDLPAAIRWAKQHRDRIVLGDLYGD</sequence>
<organism evidence="1 2">
    <name type="scientific">Brevibacillus composti</name>
    <dbReference type="NCBI Taxonomy" id="2796470"/>
    <lineage>
        <taxon>Bacteria</taxon>
        <taxon>Bacillati</taxon>
        <taxon>Bacillota</taxon>
        <taxon>Bacilli</taxon>
        <taxon>Bacillales</taxon>
        <taxon>Paenibacillaceae</taxon>
        <taxon>Brevibacillus</taxon>
    </lineage>
</organism>
<dbReference type="Proteomes" id="UP000595847">
    <property type="component" value="Chromosome"/>
</dbReference>
<dbReference type="KEGG" id="bcop:JD108_04555"/>
<evidence type="ECO:0000313" key="2">
    <source>
        <dbReference type="Proteomes" id="UP000595847"/>
    </source>
</evidence>
<proteinExistence type="predicted"/>
<protein>
    <submittedName>
        <fullName evidence="1">Uncharacterized protein</fullName>
    </submittedName>
</protein>